<organism evidence="2 3">
    <name type="scientific">Vibrio owensii CAIM 1854 = LMG 25443</name>
    <dbReference type="NCBI Taxonomy" id="1229493"/>
    <lineage>
        <taxon>Bacteria</taxon>
        <taxon>Pseudomonadati</taxon>
        <taxon>Pseudomonadota</taxon>
        <taxon>Gammaproteobacteria</taxon>
        <taxon>Vibrionales</taxon>
        <taxon>Vibrionaceae</taxon>
        <taxon>Vibrio</taxon>
    </lineage>
</organism>
<dbReference type="EMBL" id="JPRD01000075">
    <property type="protein sequence ID" value="KIF46139.1"/>
    <property type="molecule type" value="Genomic_DNA"/>
</dbReference>
<dbReference type="AlphaFoldDB" id="A0A0C1YPU8"/>
<evidence type="ECO:0000313" key="3">
    <source>
        <dbReference type="Proteomes" id="UP000031586"/>
    </source>
</evidence>
<dbReference type="PROSITE" id="PS51708">
    <property type="entry name" value="CHAD"/>
    <property type="match status" value="1"/>
</dbReference>
<dbReference type="PANTHER" id="PTHR39339">
    <property type="entry name" value="SLR1444 PROTEIN"/>
    <property type="match status" value="1"/>
</dbReference>
<dbReference type="Pfam" id="PF05235">
    <property type="entry name" value="CHAD"/>
    <property type="match status" value="1"/>
</dbReference>
<proteinExistence type="predicted"/>
<evidence type="ECO:0000259" key="1">
    <source>
        <dbReference type="PROSITE" id="PS51708"/>
    </source>
</evidence>
<dbReference type="PANTHER" id="PTHR39339:SF1">
    <property type="entry name" value="CHAD DOMAIN-CONTAINING PROTEIN"/>
    <property type="match status" value="1"/>
</dbReference>
<dbReference type="RefSeq" id="WP_020198186.1">
    <property type="nucleotide sequence ID" value="NZ_BAOH01000291.1"/>
</dbReference>
<dbReference type="Gene3D" id="1.40.20.10">
    <property type="entry name" value="CHAD domain"/>
    <property type="match status" value="1"/>
</dbReference>
<comment type="caution">
    <text evidence="2">The sequence shown here is derived from an EMBL/GenBank/DDBJ whole genome shotgun (WGS) entry which is preliminary data.</text>
</comment>
<name>A0A0C1YPU8_9VIBR</name>
<accession>A0A0C1YPU8</accession>
<evidence type="ECO:0000313" key="2">
    <source>
        <dbReference type="EMBL" id="KIF46139.1"/>
    </source>
</evidence>
<protein>
    <submittedName>
        <fullName evidence="2">Metal-chelation protein CHAD</fullName>
    </submittedName>
</protein>
<sequence length="315" mass="36916">MKLLNKKVADFRLSADSDLSFLLPRHLMHEFDYARTLEKGVVAETEPEFNHQYRVTLRRIRSLLLLLKANFCPFEFKLLKPHLKLLMKQTNTLRDLDVFLIDREHYLNRAPEHSDKLASVFDVIETQQIEALTSVRQWLASDCYLKTCVMIENSLRRASQYEADNVQSIVVCSNKRILHHYKLVSNACKGLHRKSNDGEVHQLRIECKKLRYLLEYFAPLYVPHKGHLGIQHRANVKQLKQLQDRLGAFNDTSNQLDFFRKQQNDKQFTKPQRKAIGQLLTLVEKDHQSAKLAIFADLKTFKREIKRSDALTIYA</sequence>
<dbReference type="Proteomes" id="UP000031586">
    <property type="component" value="Unassembled WGS sequence"/>
</dbReference>
<dbReference type="PATRIC" id="fig|1229493.5.peg.5628"/>
<feature type="domain" description="CHAD" evidence="1">
    <location>
        <begin position="16"/>
        <end position="310"/>
    </location>
</feature>
<gene>
    <name evidence="2" type="ORF">H735_29015</name>
</gene>
<dbReference type="InterPro" id="IPR038186">
    <property type="entry name" value="CHAD_dom_sf"/>
</dbReference>
<dbReference type="InterPro" id="IPR007899">
    <property type="entry name" value="CHAD_dom"/>
</dbReference>
<dbReference type="SMART" id="SM00880">
    <property type="entry name" value="CHAD"/>
    <property type="match status" value="1"/>
</dbReference>
<reference evidence="2 3" key="1">
    <citation type="submission" date="2014-07" db="EMBL/GenBank/DDBJ databases">
        <title>Unique and conserved regions in Vibrio harveyi and related species in comparison with the shrimp pathogen Vibrio harveyi CAIM 1792.</title>
        <authorList>
            <person name="Espinoza-Valles I."/>
            <person name="Vora G."/>
            <person name="Leekitcharoenphon P."/>
            <person name="Ussery D."/>
            <person name="Hoj L."/>
            <person name="Gomez-Gil B."/>
        </authorList>
    </citation>
    <scope>NUCLEOTIDE SEQUENCE [LARGE SCALE GENOMIC DNA]</scope>
    <source>
        <strain evidence="3">CAIM 1854 / LMG 25443</strain>
    </source>
</reference>